<dbReference type="InterPro" id="IPR020841">
    <property type="entry name" value="PKS_Beta-ketoAc_synthase_dom"/>
</dbReference>
<sequence length="220" mass="23080">MALSTRKLIELSFLALLDSGIDYRGQNVGCFASGTAFDILSIADPDEFEAKGSFAGTPCMIANKISYHLDLRGPSIPVDTACSSSLTALHLAVQSLRTGDCEAAIVGGCQLNLRLADFVQYSQGSLLAPDGKCKPFDADADGFSRGEGAVVIVLKPYDDAIRDADHIYGVILGTGINASGSVAPAYAPVANAQMEAMLRAYQGTGKDPRDVDFVELHATG</sequence>
<dbReference type="Pfam" id="PF00109">
    <property type="entry name" value="ketoacyl-synt"/>
    <property type="match status" value="1"/>
</dbReference>
<accession>F8QDZ7</accession>
<dbReference type="STRING" id="936435.F8QDZ7"/>
<dbReference type="SMART" id="SM00825">
    <property type="entry name" value="PKS_KS"/>
    <property type="match status" value="1"/>
</dbReference>
<dbReference type="Proteomes" id="UP000008063">
    <property type="component" value="Unassembled WGS sequence"/>
</dbReference>
<reference evidence="7" key="1">
    <citation type="journal article" date="2011" name="Science">
        <title>The plant cell wall-decomposing machinery underlies the functional diversity of forest fungi.</title>
        <authorList>
            <person name="Eastwood D.C."/>
            <person name="Floudas D."/>
            <person name="Binder M."/>
            <person name="Majcherczyk A."/>
            <person name="Schneider P."/>
            <person name="Aerts A."/>
            <person name="Asiegbu F.O."/>
            <person name="Baker S.E."/>
            <person name="Barry K."/>
            <person name="Bendiksby M."/>
            <person name="Blumentritt M."/>
            <person name="Coutinho P.M."/>
            <person name="Cullen D."/>
            <person name="de Vries R.P."/>
            <person name="Gathman A."/>
            <person name="Goodell B."/>
            <person name="Henrissat B."/>
            <person name="Ihrmark K."/>
            <person name="Kauserud H."/>
            <person name="Kohler A."/>
            <person name="LaButti K."/>
            <person name="Lapidus A."/>
            <person name="Lavin J.L."/>
            <person name="Lee Y.-H."/>
            <person name="Lindquist E."/>
            <person name="Lilly W."/>
            <person name="Lucas S."/>
            <person name="Morin E."/>
            <person name="Murat C."/>
            <person name="Oguiza J.A."/>
            <person name="Park J."/>
            <person name="Pisabarro A.G."/>
            <person name="Riley R."/>
            <person name="Rosling A."/>
            <person name="Salamov A."/>
            <person name="Schmidt O."/>
            <person name="Schmutz J."/>
            <person name="Skrede I."/>
            <person name="Stenlid J."/>
            <person name="Wiebenga A."/>
            <person name="Xie X."/>
            <person name="Kuees U."/>
            <person name="Hibbett D.S."/>
            <person name="Hoffmeister D."/>
            <person name="Hoegberg N."/>
            <person name="Martin F."/>
            <person name="Grigoriev I.V."/>
            <person name="Watkinson S.C."/>
        </authorList>
    </citation>
    <scope>NUCLEOTIDE SEQUENCE [LARGE SCALE GENOMIC DNA]</scope>
    <source>
        <strain evidence="7">strain S7.3</strain>
    </source>
</reference>
<keyword evidence="1" id="KW-0596">Phosphopantetheine</keyword>
<proteinExistence type="inferred from homology"/>
<dbReference type="InterPro" id="IPR014030">
    <property type="entry name" value="Ketoacyl_synth_N"/>
</dbReference>
<keyword evidence="7" id="KW-1185">Reference proteome</keyword>
<organism evidence="7">
    <name type="scientific">Serpula lacrymans var. lacrymans (strain S7.3)</name>
    <name type="common">Dry rot fungus</name>
    <dbReference type="NCBI Taxonomy" id="936435"/>
    <lineage>
        <taxon>Eukaryota</taxon>
        <taxon>Fungi</taxon>
        <taxon>Dikarya</taxon>
        <taxon>Basidiomycota</taxon>
        <taxon>Agaricomycotina</taxon>
        <taxon>Agaricomycetes</taxon>
        <taxon>Agaricomycetidae</taxon>
        <taxon>Boletales</taxon>
        <taxon>Coniophorineae</taxon>
        <taxon>Serpulaceae</taxon>
        <taxon>Serpula</taxon>
    </lineage>
</organism>
<keyword evidence="3 4" id="KW-0808">Transferase</keyword>
<evidence type="ECO:0000313" key="6">
    <source>
        <dbReference type="EMBL" id="EGN93372.1"/>
    </source>
</evidence>
<gene>
    <name evidence="6" type="ORF">SERLA73DRAFT_78678</name>
</gene>
<dbReference type="AlphaFoldDB" id="F8QDZ7"/>
<dbReference type="HOGENOM" id="CLU_000022_16_2_1"/>
<dbReference type="GO" id="GO:0006633">
    <property type="term" value="P:fatty acid biosynthetic process"/>
    <property type="evidence" value="ECO:0007669"/>
    <property type="project" value="InterPro"/>
</dbReference>
<evidence type="ECO:0000256" key="3">
    <source>
        <dbReference type="ARBA" id="ARBA00022679"/>
    </source>
</evidence>
<dbReference type="PANTHER" id="PTHR43775:SF37">
    <property type="entry name" value="SI:DKEY-61P9.11"/>
    <property type="match status" value="1"/>
</dbReference>
<dbReference type="CDD" id="cd00833">
    <property type="entry name" value="PKS"/>
    <property type="match status" value="1"/>
</dbReference>
<evidence type="ECO:0000259" key="5">
    <source>
        <dbReference type="PROSITE" id="PS52004"/>
    </source>
</evidence>
<dbReference type="GO" id="GO:0004312">
    <property type="term" value="F:fatty acid synthase activity"/>
    <property type="evidence" value="ECO:0007669"/>
    <property type="project" value="TreeGrafter"/>
</dbReference>
<protein>
    <recommendedName>
        <fullName evidence="5">Ketosynthase family 3 (KS3) domain-containing protein</fullName>
    </recommendedName>
</protein>
<feature type="domain" description="Ketosynthase family 3 (KS3)" evidence="5">
    <location>
        <begin position="1"/>
        <end position="220"/>
    </location>
</feature>
<evidence type="ECO:0000256" key="1">
    <source>
        <dbReference type="ARBA" id="ARBA00022450"/>
    </source>
</evidence>
<dbReference type="SUPFAM" id="SSF53901">
    <property type="entry name" value="Thiolase-like"/>
    <property type="match status" value="1"/>
</dbReference>
<dbReference type="PROSITE" id="PS52004">
    <property type="entry name" value="KS3_2"/>
    <property type="match status" value="1"/>
</dbReference>
<dbReference type="InterPro" id="IPR014031">
    <property type="entry name" value="Ketoacyl_synth_C"/>
</dbReference>
<dbReference type="InterPro" id="IPR050091">
    <property type="entry name" value="PKS_NRPS_Biosynth_Enz"/>
</dbReference>
<evidence type="ECO:0000313" key="7">
    <source>
        <dbReference type="Proteomes" id="UP000008063"/>
    </source>
</evidence>
<dbReference type="InParanoid" id="F8QDZ7"/>
<evidence type="ECO:0000256" key="2">
    <source>
        <dbReference type="ARBA" id="ARBA00022553"/>
    </source>
</evidence>
<dbReference type="Pfam" id="PF02801">
    <property type="entry name" value="Ketoacyl-synt_C"/>
    <property type="match status" value="1"/>
</dbReference>
<dbReference type="PANTHER" id="PTHR43775">
    <property type="entry name" value="FATTY ACID SYNTHASE"/>
    <property type="match status" value="1"/>
</dbReference>
<comment type="similarity">
    <text evidence="4">Belongs to the thiolase-like superfamily. Beta-ketoacyl-ACP synthases family.</text>
</comment>
<dbReference type="EMBL" id="GL945492">
    <property type="protein sequence ID" value="EGN93372.1"/>
    <property type="molecule type" value="Genomic_DNA"/>
</dbReference>
<evidence type="ECO:0000256" key="4">
    <source>
        <dbReference type="RuleBase" id="RU003694"/>
    </source>
</evidence>
<dbReference type="FunCoup" id="F8QDZ7">
    <property type="interactions" value="314"/>
</dbReference>
<keyword evidence="2" id="KW-0597">Phosphoprotein</keyword>
<dbReference type="PROSITE" id="PS00606">
    <property type="entry name" value="KS3_1"/>
    <property type="match status" value="1"/>
</dbReference>
<dbReference type="Gene3D" id="3.40.47.10">
    <property type="match status" value="1"/>
</dbReference>
<dbReference type="InterPro" id="IPR016039">
    <property type="entry name" value="Thiolase-like"/>
</dbReference>
<dbReference type="OrthoDB" id="329835at2759"/>
<dbReference type="GO" id="GO:0004315">
    <property type="term" value="F:3-oxoacyl-[acyl-carrier-protein] synthase activity"/>
    <property type="evidence" value="ECO:0007669"/>
    <property type="project" value="InterPro"/>
</dbReference>
<dbReference type="InterPro" id="IPR018201">
    <property type="entry name" value="Ketoacyl_synth_AS"/>
</dbReference>
<name>F8QDZ7_SERL3</name>